<dbReference type="GO" id="GO:0051131">
    <property type="term" value="P:chaperone-mediated protein complex assembly"/>
    <property type="evidence" value="ECO:0007669"/>
    <property type="project" value="TreeGrafter"/>
</dbReference>
<dbReference type="InterPro" id="IPR007052">
    <property type="entry name" value="CS_dom"/>
</dbReference>
<organism evidence="5 6">
    <name type="scientific">Angomonas deanei</name>
    <dbReference type="NCBI Taxonomy" id="59799"/>
    <lineage>
        <taxon>Eukaryota</taxon>
        <taxon>Discoba</taxon>
        <taxon>Euglenozoa</taxon>
        <taxon>Kinetoplastea</taxon>
        <taxon>Metakinetoplastina</taxon>
        <taxon>Trypanosomatida</taxon>
        <taxon>Trypanosomatidae</taxon>
        <taxon>Strigomonadinae</taxon>
        <taxon>Angomonas</taxon>
    </lineage>
</organism>
<evidence type="ECO:0000313" key="5">
    <source>
        <dbReference type="EMBL" id="CAD2216960.1"/>
    </source>
</evidence>
<feature type="domain" description="CS" evidence="3">
    <location>
        <begin position="3"/>
        <end position="94"/>
    </location>
</feature>
<dbReference type="GO" id="GO:0006457">
    <property type="term" value="P:protein folding"/>
    <property type="evidence" value="ECO:0007669"/>
    <property type="project" value="TreeGrafter"/>
</dbReference>
<dbReference type="GO" id="GO:0051879">
    <property type="term" value="F:Hsp90 protein binding"/>
    <property type="evidence" value="ECO:0007669"/>
    <property type="project" value="InterPro"/>
</dbReference>
<dbReference type="InterPro" id="IPR008978">
    <property type="entry name" value="HSP20-like_chaperone"/>
</dbReference>
<dbReference type="Gene3D" id="2.60.40.790">
    <property type="match status" value="1"/>
</dbReference>
<evidence type="ECO:0000313" key="4">
    <source>
        <dbReference type="EMBL" id="AXL08251.1"/>
    </source>
</evidence>
<accession>S9UJ99</accession>
<dbReference type="OrthoDB" id="1564555at2759"/>
<dbReference type="PROSITE" id="PS51203">
    <property type="entry name" value="CS"/>
    <property type="match status" value="1"/>
</dbReference>
<comment type="similarity">
    <text evidence="1">Belongs to the p23/wos2 family.</text>
</comment>
<dbReference type="GO" id="GO:0051087">
    <property type="term" value="F:protein-folding chaperone binding"/>
    <property type="evidence" value="ECO:0007669"/>
    <property type="project" value="TreeGrafter"/>
</dbReference>
<dbReference type="EMBL" id="LR877151">
    <property type="protein sequence ID" value="CAD2216960.1"/>
    <property type="molecule type" value="Genomic_DNA"/>
</dbReference>
<proteinExistence type="inferred from homology"/>
<reference evidence="5 6" key="2">
    <citation type="submission" date="2020-08" db="EMBL/GenBank/DDBJ databases">
        <authorList>
            <person name="Newling K."/>
            <person name="Davey J."/>
            <person name="Forrester S."/>
        </authorList>
    </citation>
    <scope>NUCLEOTIDE SEQUENCE [LARGE SCALE GENOMIC DNA]</scope>
    <source>
        <strain evidence="5">Crithidia deanei Carvalho</strain>
        <strain evidence="6">Crithidia deanei Carvalho (ATCC PRA-265)</strain>
    </source>
</reference>
<dbReference type="AlphaFoldDB" id="S9UJ99"/>
<gene>
    <name evidence="4" type="primary">p23B</name>
    <name evidence="5" type="ORF">ADEAN_000443800</name>
</gene>
<feature type="region of interest" description="Disordered" evidence="2">
    <location>
        <begin position="143"/>
        <end position="171"/>
    </location>
</feature>
<dbReference type="GO" id="GO:0005829">
    <property type="term" value="C:cytosol"/>
    <property type="evidence" value="ECO:0007669"/>
    <property type="project" value="TreeGrafter"/>
</dbReference>
<dbReference type="PANTHER" id="PTHR22932">
    <property type="entry name" value="TELOMERASE-BINDING PROTEIN P23 HSP90 CO-CHAPERONE"/>
    <property type="match status" value="1"/>
</dbReference>
<evidence type="ECO:0000259" key="3">
    <source>
        <dbReference type="PROSITE" id="PS51203"/>
    </source>
</evidence>
<evidence type="ECO:0000256" key="1">
    <source>
        <dbReference type="ARBA" id="ARBA00025733"/>
    </source>
</evidence>
<feature type="compositionally biased region" description="Acidic residues" evidence="2">
    <location>
        <begin position="158"/>
        <end position="171"/>
    </location>
</feature>
<protein>
    <submittedName>
        <fullName evidence="5">CS domain containing protein, putative</fullName>
    </submittedName>
    <submittedName>
        <fullName evidence="4">p23B protein</fullName>
    </submittedName>
</protein>
<feature type="compositionally biased region" description="Low complexity" evidence="2">
    <location>
        <begin position="147"/>
        <end position="157"/>
    </location>
</feature>
<evidence type="ECO:0000256" key="2">
    <source>
        <dbReference type="SAM" id="MobiDB-lite"/>
    </source>
</evidence>
<dbReference type="PANTHER" id="PTHR22932:SF1">
    <property type="entry name" value="CO-CHAPERONE PROTEIN DAF-41"/>
    <property type="match status" value="1"/>
</dbReference>
<dbReference type="VEuPathDB" id="TriTrypDB:ADEAN_000443800"/>
<dbReference type="SUPFAM" id="SSF49764">
    <property type="entry name" value="HSP20-like chaperones"/>
    <property type="match status" value="1"/>
</dbReference>
<dbReference type="Pfam" id="PF04969">
    <property type="entry name" value="CS"/>
    <property type="match status" value="1"/>
</dbReference>
<dbReference type="InterPro" id="IPR045250">
    <property type="entry name" value="p23-like"/>
</dbReference>
<dbReference type="EMBL" id="MH422485">
    <property type="protein sequence ID" value="AXL08251.1"/>
    <property type="molecule type" value="Genomic_DNA"/>
</dbReference>
<evidence type="ECO:0000313" key="6">
    <source>
        <dbReference type="Proteomes" id="UP000515908"/>
    </source>
</evidence>
<reference evidence="4" key="1">
    <citation type="submission" date="2018-05" db="EMBL/GenBank/DDBJ databases">
        <title>Genome-wide identification and phylogeny of proteins bearing alpha-crystallin domain-like unveil eight evolutionarily conserved protein families, including the small heat shock proteins, in protists of Kinetoplastea.</title>
        <authorList>
            <person name="Costa-Martins A.G."/>
            <person name="Lima L."/>
            <person name="Alves J.M.P."/>
            <person name="Serrano M.G."/>
            <person name="Buck G.A."/>
            <person name="Camargo E.P."/>
            <person name="Teixeira M.M.G."/>
        </authorList>
    </citation>
    <scope>NUCLEOTIDE SEQUENCE</scope>
    <source>
        <strain evidence="4">AUXM01000032.1_39</strain>
    </source>
</reference>
<dbReference type="FunFam" id="2.60.40.790:FF:000039">
    <property type="entry name" value="CS domain containing protein"/>
    <property type="match status" value="1"/>
</dbReference>
<dbReference type="GO" id="GO:0005634">
    <property type="term" value="C:nucleus"/>
    <property type="evidence" value="ECO:0007669"/>
    <property type="project" value="TreeGrafter"/>
</dbReference>
<name>S9UJ99_9TRYP</name>
<keyword evidence="6" id="KW-1185">Reference proteome</keyword>
<sequence length="171" mass="19688">MAALFPPLKWAQRPEYVLLTVDLQDAKEVRIQLAEAGAVFVFSCEAGGKSYACRLELYRPVESEESHHVVRPRQVELKLKKKQTDDEEEWPRLTKVKNYQQSFIKVDWSRWKDADEVDEQEDLDDFGMGGDSDFMQKMVEQFKVPQNEVGGETAAGGNEEEDDLPPLEDDY</sequence>
<dbReference type="CDD" id="cd06465">
    <property type="entry name" value="p23_hB-ind1_like"/>
    <property type="match status" value="1"/>
</dbReference>
<dbReference type="Proteomes" id="UP000515908">
    <property type="component" value="Chromosome 07"/>
</dbReference>